<feature type="transmembrane region" description="Helical" evidence="1">
    <location>
        <begin position="198"/>
        <end position="216"/>
    </location>
</feature>
<feature type="transmembrane region" description="Helical" evidence="1">
    <location>
        <begin position="143"/>
        <end position="162"/>
    </location>
</feature>
<protein>
    <recommendedName>
        <fullName evidence="3">DUF2157 domain-containing protein</fullName>
    </recommendedName>
</protein>
<evidence type="ECO:0000313" key="2">
    <source>
        <dbReference type="EMBL" id="VYU65801.1"/>
    </source>
</evidence>
<dbReference type="AlphaFoldDB" id="A0A6N3GPK7"/>
<feature type="transmembrane region" description="Helical" evidence="1">
    <location>
        <begin position="83"/>
        <end position="101"/>
    </location>
</feature>
<dbReference type="EMBL" id="CACRTM010000032">
    <property type="protein sequence ID" value="VYU65801.1"/>
    <property type="molecule type" value="Genomic_DNA"/>
</dbReference>
<keyword evidence="1" id="KW-0472">Membrane</keyword>
<keyword evidence="1" id="KW-1133">Transmembrane helix</keyword>
<feature type="transmembrane region" description="Helical" evidence="1">
    <location>
        <begin position="113"/>
        <end position="131"/>
    </location>
</feature>
<feature type="transmembrane region" description="Helical" evidence="1">
    <location>
        <begin position="289"/>
        <end position="310"/>
    </location>
</feature>
<organism evidence="2">
    <name type="scientific">Klebsiella oxytoca</name>
    <dbReference type="NCBI Taxonomy" id="571"/>
    <lineage>
        <taxon>Bacteria</taxon>
        <taxon>Pseudomonadati</taxon>
        <taxon>Pseudomonadota</taxon>
        <taxon>Gammaproteobacteria</taxon>
        <taxon>Enterobacterales</taxon>
        <taxon>Enterobacteriaceae</taxon>
        <taxon>Klebsiella/Raoultella group</taxon>
        <taxon>Klebsiella</taxon>
    </lineage>
</organism>
<evidence type="ECO:0000256" key="1">
    <source>
        <dbReference type="SAM" id="Phobius"/>
    </source>
</evidence>
<accession>A0A6N3GPK7</accession>
<gene>
    <name evidence="2" type="ORF">KOLFYP65_05032</name>
</gene>
<feature type="transmembrane region" description="Helical" evidence="1">
    <location>
        <begin position="169"/>
        <end position="192"/>
    </location>
</feature>
<feature type="transmembrane region" description="Helical" evidence="1">
    <location>
        <begin position="49"/>
        <end position="71"/>
    </location>
</feature>
<dbReference type="RefSeq" id="WP_108704106.1">
    <property type="nucleotide sequence ID" value="NZ_CACRTM010000032.1"/>
</dbReference>
<keyword evidence="1" id="KW-0812">Transmembrane</keyword>
<proteinExistence type="predicted"/>
<feature type="transmembrane region" description="Helical" evidence="1">
    <location>
        <begin position="263"/>
        <end position="282"/>
    </location>
</feature>
<feature type="transmembrane region" description="Helical" evidence="1">
    <location>
        <begin position="228"/>
        <end position="248"/>
    </location>
</feature>
<evidence type="ECO:0008006" key="3">
    <source>
        <dbReference type="Google" id="ProtNLM"/>
    </source>
</evidence>
<sequence>MNITRKEQRIIQRALKAWQASGDLAPEDSKRLAQTLRVSPFDWQRLSRYAFWTALACVLVALGSLFADSALIELLLSLFSRSALTRIILPALLAVACYAWGFRRQRRETQWHYSTEAILFLGVIFTAVALWQLGERLDTGSGHVAPLFLAGCLIYGAIGFFARSGLVWLFFLLSLGNWFGAETGYVSGWGAYWLGMNYPIRFVLFGGALLALCYGAQHALRQRQLFTVSKAMGLIYLFIALWILSIFGNYDLDSWSSIAQRQLLPWGLLFAVAAGICIYISLKTDDGMLRGFGLTFLAINLYTRFFEFFWDGMHKVAFFLILAVSLAVIGRYAERIWHAGRVTHE</sequence>
<name>A0A6N3GPK7_KLEOX</name>
<reference evidence="2" key="1">
    <citation type="submission" date="2019-11" db="EMBL/GenBank/DDBJ databases">
        <authorList>
            <person name="Feng L."/>
        </authorList>
    </citation>
    <scope>NUCLEOTIDE SEQUENCE</scope>
    <source>
        <strain evidence="2">KOxytocaLFYP65</strain>
    </source>
</reference>
<feature type="transmembrane region" description="Helical" evidence="1">
    <location>
        <begin position="316"/>
        <end position="333"/>
    </location>
</feature>